<accession>A0A1T4WNA8</accession>
<dbReference type="Proteomes" id="UP000189733">
    <property type="component" value="Unassembled WGS sequence"/>
</dbReference>
<name>A0A1T4WNA8_9BACT</name>
<dbReference type="EMBL" id="FUYA01000009">
    <property type="protein sequence ID" value="SKA78840.1"/>
    <property type="molecule type" value="Genomic_DNA"/>
</dbReference>
<dbReference type="STRING" id="1121442.SAMN02745702_02444"/>
<dbReference type="AlphaFoldDB" id="A0A1T4WNA8"/>
<sequence>MHTAHTPALPFSGLGFSLHSVHERARSLTLSWCYGSVADKPLPGMLRNVTYSVSGYALLLSLSRETRGR</sequence>
<gene>
    <name evidence="1" type="ORF">SAMN02745702_02444</name>
</gene>
<dbReference type="RefSeq" id="WP_078685727.1">
    <property type="nucleotide sequence ID" value="NZ_FUYA01000009.1"/>
</dbReference>
<reference evidence="1 2" key="1">
    <citation type="submission" date="2017-02" db="EMBL/GenBank/DDBJ databases">
        <authorList>
            <person name="Peterson S.W."/>
        </authorList>
    </citation>
    <scope>NUCLEOTIDE SEQUENCE [LARGE SCALE GENOMIC DNA]</scope>
    <source>
        <strain evidence="1 2">DSM 18034</strain>
    </source>
</reference>
<proteinExistence type="predicted"/>
<organism evidence="1 2">
    <name type="scientific">Desulfobaculum bizertense DSM 18034</name>
    <dbReference type="NCBI Taxonomy" id="1121442"/>
    <lineage>
        <taxon>Bacteria</taxon>
        <taxon>Pseudomonadati</taxon>
        <taxon>Thermodesulfobacteriota</taxon>
        <taxon>Desulfovibrionia</taxon>
        <taxon>Desulfovibrionales</taxon>
        <taxon>Desulfovibrionaceae</taxon>
        <taxon>Desulfobaculum</taxon>
    </lineage>
</organism>
<keyword evidence="2" id="KW-1185">Reference proteome</keyword>
<protein>
    <submittedName>
        <fullName evidence="1">Uncharacterized protein</fullName>
    </submittedName>
</protein>
<evidence type="ECO:0000313" key="1">
    <source>
        <dbReference type="EMBL" id="SKA78840.1"/>
    </source>
</evidence>
<evidence type="ECO:0000313" key="2">
    <source>
        <dbReference type="Proteomes" id="UP000189733"/>
    </source>
</evidence>